<accession>A0AAN6PZ60</accession>
<reference evidence="2" key="1">
    <citation type="journal article" date="2023" name="Mol. Phylogenet. Evol.">
        <title>Genome-scale phylogeny and comparative genomics of the fungal order Sordariales.</title>
        <authorList>
            <person name="Hensen N."/>
            <person name="Bonometti L."/>
            <person name="Westerberg I."/>
            <person name="Brannstrom I.O."/>
            <person name="Guillou S."/>
            <person name="Cros-Aarteil S."/>
            <person name="Calhoun S."/>
            <person name="Haridas S."/>
            <person name="Kuo A."/>
            <person name="Mondo S."/>
            <person name="Pangilinan J."/>
            <person name="Riley R."/>
            <person name="LaButti K."/>
            <person name="Andreopoulos B."/>
            <person name="Lipzen A."/>
            <person name="Chen C."/>
            <person name="Yan M."/>
            <person name="Daum C."/>
            <person name="Ng V."/>
            <person name="Clum A."/>
            <person name="Steindorff A."/>
            <person name="Ohm R.A."/>
            <person name="Martin F."/>
            <person name="Silar P."/>
            <person name="Natvig D.O."/>
            <person name="Lalanne C."/>
            <person name="Gautier V."/>
            <person name="Ament-Velasquez S.L."/>
            <person name="Kruys A."/>
            <person name="Hutchinson M.I."/>
            <person name="Powell A.J."/>
            <person name="Barry K."/>
            <person name="Miller A.N."/>
            <person name="Grigoriev I.V."/>
            <person name="Debuchy R."/>
            <person name="Gladieux P."/>
            <person name="Hiltunen Thoren M."/>
            <person name="Johannesson H."/>
        </authorList>
    </citation>
    <scope>NUCLEOTIDE SEQUENCE</scope>
    <source>
        <strain evidence="2">CBS 757.83</strain>
    </source>
</reference>
<feature type="compositionally biased region" description="Basic and acidic residues" evidence="1">
    <location>
        <begin position="41"/>
        <end position="63"/>
    </location>
</feature>
<gene>
    <name evidence="2" type="ORF">N658DRAFT_96297</name>
</gene>
<dbReference type="Proteomes" id="UP001305647">
    <property type="component" value="Unassembled WGS sequence"/>
</dbReference>
<feature type="region of interest" description="Disordered" evidence="1">
    <location>
        <begin position="25"/>
        <end position="75"/>
    </location>
</feature>
<reference evidence="2" key="2">
    <citation type="submission" date="2023-05" db="EMBL/GenBank/DDBJ databases">
        <authorList>
            <consortium name="Lawrence Berkeley National Laboratory"/>
            <person name="Steindorff A."/>
            <person name="Hensen N."/>
            <person name="Bonometti L."/>
            <person name="Westerberg I."/>
            <person name="Brannstrom I.O."/>
            <person name="Guillou S."/>
            <person name="Cros-Aarteil S."/>
            <person name="Calhoun S."/>
            <person name="Haridas S."/>
            <person name="Kuo A."/>
            <person name="Mondo S."/>
            <person name="Pangilinan J."/>
            <person name="Riley R."/>
            <person name="Labutti K."/>
            <person name="Andreopoulos B."/>
            <person name="Lipzen A."/>
            <person name="Chen C."/>
            <person name="Yanf M."/>
            <person name="Daum C."/>
            <person name="Ng V."/>
            <person name="Clum A."/>
            <person name="Ohm R."/>
            <person name="Martin F."/>
            <person name="Silar P."/>
            <person name="Natvig D."/>
            <person name="Lalanne C."/>
            <person name="Gautier V."/>
            <person name="Ament-Velasquez S.L."/>
            <person name="Kruys A."/>
            <person name="Hutchinson M.I."/>
            <person name="Powell A.J."/>
            <person name="Barry K."/>
            <person name="Miller A.N."/>
            <person name="Grigoriev I.V."/>
            <person name="Debuchy R."/>
            <person name="Gladieux P."/>
            <person name="Thoren M.H."/>
            <person name="Johannesson H."/>
        </authorList>
    </citation>
    <scope>NUCLEOTIDE SEQUENCE</scope>
    <source>
        <strain evidence="2">CBS 757.83</strain>
    </source>
</reference>
<feature type="compositionally biased region" description="Polar residues" evidence="1">
    <location>
        <begin position="25"/>
        <end position="40"/>
    </location>
</feature>
<keyword evidence="3" id="KW-1185">Reference proteome</keyword>
<sequence>MGHMTERVRYAMGGVCHLARPESHQSAGNIQFSPGNSATRQLEDAARSPDGSKRPGRLLEHTNGHSAGLDQDHSIRTAGRAGDILNGRQMANALFASNGKSRSRQQSATIVAELAPLTLERAPLKKLGLQLKTGREAQECDLASSRRARRLYDRFLVRVEREKRRESPDKGKAMSLHMPFLRLWEGDPRYDRILPRSIASIWTGKNRK</sequence>
<evidence type="ECO:0000256" key="1">
    <source>
        <dbReference type="SAM" id="MobiDB-lite"/>
    </source>
</evidence>
<name>A0AAN6PZ60_9PEZI</name>
<proteinExistence type="predicted"/>
<evidence type="ECO:0000313" key="2">
    <source>
        <dbReference type="EMBL" id="KAK4100478.1"/>
    </source>
</evidence>
<protein>
    <submittedName>
        <fullName evidence="2">Uncharacterized protein</fullName>
    </submittedName>
</protein>
<dbReference type="AlphaFoldDB" id="A0AAN6PZ60"/>
<organism evidence="2 3">
    <name type="scientific">Parathielavia hyrcaniae</name>
    <dbReference type="NCBI Taxonomy" id="113614"/>
    <lineage>
        <taxon>Eukaryota</taxon>
        <taxon>Fungi</taxon>
        <taxon>Dikarya</taxon>
        <taxon>Ascomycota</taxon>
        <taxon>Pezizomycotina</taxon>
        <taxon>Sordariomycetes</taxon>
        <taxon>Sordariomycetidae</taxon>
        <taxon>Sordariales</taxon>
        <taxon>Chaetomiaceae</taxon>
        <taxon>Parathielavia</taxon>
    </lineage>
</organism>
<dbReference type="EMBL" id="MU863640">
    <property type="protein sequence ID" value="KAK4100478.1"/>
    <property type="molecule type" value="Genomic_DNA"/>
</dbReference>
<comment type="caution">
    <text evidence="2">The sequence shown here is derived from an EMBL/GenBank/DDBJ whole genome shotgun (WGS) entry which is preliminary data.</text>
</comment>
<evidence type="ECO:0000313" key="3">
    <source>
        <dbReference type="Proteomes" id="UP001305647"/>
    </source>
</evidence>